<dbReference type="RefSeq" id="WP_210892897.1">
    <property type="nucleotide sequence ID" value="NZ_JAGPYQ010000002.1"/>
</dbReference>
<accession>A0A940Y879</accession>
<name>A0A940Y879_9ACTN</name>
<keyword evidence="1" id="KW-1133">Transmembrane helix</keyword>
<keyword evidence="1" id="KW-0472">Membrane</keyword>
<protein>
    <submittedName>
        <fullName evidence="2">Uncharacterized protein</fullName>
    </submittedName>
</protein>
<feature type="transmembrane region" description="Helical" evidence="1">
    <location>
        <begin position="66"/>
        <end position="83"/>
    </location>
</feature>
<proteinExistence type="predicted"/>
<evidence type="ECO:0000256" key="1">
    <source>
        <dbReference type="SAM" id="Phobius"/>
    </source>
</evidence>
<organism evidence="2 3">
    <name type="scientific">Streptomyces liliiviolaceus</name>
    <dbReference type="NCBI Taxonomy" id="2823109"/>
    <lineage>
        <taxon>Bacteria</taxon>
        <taxon>Bacillati</taxon>
        <taxon>Actinomycetota</taxon>
        <taxon>Actinomycetes</taxon>
        <taxon>Kitasatosporales</taxon>
        <taxon>Streptomycetaceae</taxon>
        <taxon>Streptomyces</taxon>
    </lineage>
</organism>
<gene>
    <name evidence="2" type="ORF">J8N05_42835</name>
</gene>
<keyword evidence="1" id="KW-0812">Transmembrane</keyword>
<evidence type="ECO:0000313" key="2">
    <source>
        <dbReference type="EMBL" id="MBQ0854902.1"/>
    </source>
</evidence>
<dbReference type="Proteomes" id="UP000677413">
    <property type="component" value="Unassembled WGS sequence"/>
</dbReference>
<feature type="transmembrane region" description="Helical" evidence="1">
    <location>
        <begin position="38"/>
        <end position="60"/>
    </location>
</feature>
<sequence>MARLSWTSGPPRSSFSRRRHTVRRLRDQGLYGPRLRDVLPALAGAVVVVCAVAAGLAVGYRAGGPLVPVVGLSVPALVVAVEMRRRRPGARRRHGRYTADELRELDVQGLALAVARMLRRDGWRVRLLPAPDRPRLYARDAAGRQLDVAFRPVAEPLPDEALPDPRTRRHTDGPRLQLVVHRGAFRDRDIRWAQRQGDTRLLDGPALERWAAGASLNDLFDPGLWD</sequence>
<dbReference type="EMBL" id="JAGPYQ010000002">
    <property type="protein sequence ID" value="MBQ0854902.1"/>
    <property type="molecule type" value="Genomic_DNA"/>
</dbReference>
<reference evidence="2 3" key="1">
    <citation type="submission" date="2021-04" db="EMBL/GenBank/DDBJ databases">
        <authorList>
            <person name="Tang X."/>
            <person name="Zhou X."/>
            <person name="Chen X."/>
            <person name="Cernava T."/>
            <person name="Zhang C."/>
        </authorList>
    </citation>
    <scope>NUCLEOTIDE SEQUENCE [LARGE SCALE GENOMIC DNA]</scope>
    <source>
        <strain evidence="2 3">BH-SS-21</strain>
    </source>
</reference>
<dbReference type="AlphaFoldDB" id="A0A940Y879"/>
<keyword evidence="3" id="KW-1185">Reference proteome</keyword>
<evidence type="ECO:0000313" key="3">
    <source>
        <dbReference type="Proteomes" id="UP000677413"/>
    </source>
</evidence>
<comment type="caution">
    <text evidence="2">The sequence shown here is derived from an EMBL/GenBank/DDBJ whole genome shotgun (WGS) entry which is preliminary data.</text>
</comment>